<keyword evidence="3" id="KW-1185">Reference proteome</keyword>
<accession>A0A8J2M4A6</accession>
<feature type="chain" id="PRO_5035148974" evidence="1">
    <location>
        <begin position="17"/>
        <end position="97"/>
    </location>
</feature>
<proteinExistence type="predicted"/>
<dbReference type="Proteomes" id="UP000708208">
    <property type="component" value="Unassembled WGS sequence"/>
</dbReference>
<evidence type="ECO:0000256" key="1">
    <source>
        <dbReference type="SAM" id="SignalP"/>
    </source>
</evidence>
<gene>
    <name evidence="2" type="ORF">AFUS01_LOCUS42486</name>
</gene>
<dbReference type="EMBL" id="CAJVCH010567117">
    <property type="protein sequence ID" value="CAG7832821.1"/>
    <property type="molecule type" value="Genomic_DNA"/>
</dbReference>
<protein>
    <submittedName>
        <fullName evidence="2">Uncharacterized protein</fullName>
    </submittedName>
</protein>
<evidence type="ECO:0000313" key="3">
    <source>
        <dbReference type="Proteomes" id="UP000708208"/>
    </source>
</evidence>
<feature type="signal peptide" evidence="1">
    <location>
        <begin position="1"/>
        <end position="16"/>
    </location>
</feature>
<reference evidence="2" key="1">
    <citation type="submission" date="2021-06" db="EMBL/GenBank/DDBJ databases">
        <authorList>
            <person name="Hodson N. C."/>
            <person name="Mongue J. A."/>
            <person name="Jaron S. K."/>
        </authorList>
    </citation>
    <scope>NUCLEOTIDE SEQUENCE</scope>
</reference>
<evidence type="ECO:0000313" key="2">
    <source>
        <dbReference type="EMBL" id="CAG7832821.1"/>
    </source>
</evidence>
<comment type="caution">
    <text evidence="2">The sequence shown here is derived from an EMBL/GenBank/DDBJ whole genome shotgun (WGS) entry which is preliminary data.</text>
</comment>
<name>A0A8J2M4A6_9HEXA</name>
<dbReference type="AlphaFoldDB" id="A0A8J2M4A6"/>
<sequence>MTNMLLLMLKVSPIDSLTFKQSFQCINNSGNITRYFFLLLRKSFALTFPPESIQRIDKKIYTLPGGVTYLLIVPASMNKRAWKVLGTLLSLTNYQIK</sequence>
<keyword evidence="1" id="KW-0732">Signal</keyword>
<organism evidence="2 3">
    <name type="scientific">Allacma fusca</name>
    <dbReference type="NCBI Taxonomy" id="39272"/>
    <lineage>
        <taxon>Eukaryota</taxon>
        <taxon>Metazoa</taxon>
        <taxon>Ecdysozoa</taxon>
        <taxon>Arthropoda</taxon>
        <taxon>Hexapoda</taxon>
        <taxon>Collembola</taxon>
        <taxon>Symphypleona</taxon>
        <taxon>Sminthuridae</taxon>
        <taxon>Allacma</taxon>
    </lineage>
</organism>